<name>A0A8J7UUU3_METVO</name>
<dbReference type="Gene3D" id="3.30.70.1340">
    <property type="entry name" value="MTH889-like domain"/>
    <property type="match status" value="1"/>
</dbReference>
<dbReference type="EMBL" id="JAGGMV010000003">
    <property type="protein sequence ID" value="MBP2201691.1"/>
    <property type="molecule type" value="Genomic_DNA"/>
</dbReference>
<reference evidence="1" key="1">
    <citation type="submission" date="2021-03" db="EMBL/GenBank/DDBJ databases">
        <title>Genomic Encyclopedia of Type Strains, Phase IV (KMG-V): Genome sequencing to study the core and pangenomes of soil and plant-associated prokaryotes.</title>
        <authorList>
            <person name="Whitman W."/>
        </authorList>
    </citation>
    <scope>NUCLEOTIDE SEQUENCE</scope>
    <source>
        <strain evidence="1">C4</strain>
    </source>
</reference>
<dbReference type="InterPro" id="IPR023129">
    <property type="entry name" value="MTH889-like_dom_sf"/>
</dbReference>
<dbReference type="InterPro" id="IPR003831">
    <property type="entry name" value="DUF211"/>
</dbReference>
<dbReference type="PANTHER" id="PTHR42240">
    <property type="entry name" value="DUF211 DOMAIN-CONTAINING PROTEIN"/>
    <property type="match status" value="1"/>
</dbReference>
<comment type="caution">
    <text evidence="1">The sequence shown here is derived from an EMBL/GenBank/DDBJ whole genome shotgun (WGS) entry which is preliminary data.</text>
</comment>
<proteinExistence type="predicted"/>
<dbReference type="AlphaFoldDB" id="A0A8J7UUU3"/>
<protein>
    <recommendedName>
        <fullName evidence="3">DUF211 domain-containing protein</fullName>
    </recommendedName>
</protein>
<organism evidence="1 2">
    <name type="scientific">Methanococcus voltae</name>
    <dbReference type="NCBI Taxonomy" id="2188"/>
    <lineage>
        <taxon>Archaea</taxon>
        <taxon>Methanobacteriati</taxon>
        <taxon>Methanobacteriota</taxon>
        <taxon>Methanomada group</taxon>
        <taxon>Methanococci</taxon>
        <taxon>Methanococcales</taxon>
        <taxon>Methanococcaceae</taxon>
        <taxon>Methanococcus</taxon>
    </lineage>
</organism>
<sequence length="103" mass="11572">MLWRKKSVTKLRRVVLDVLKTHEPKLTDLALEICALEGIDGVNITVHEIDKSTESVKITIEGYDLDYDVIKDVIETMNGVIHSIDEVAAGTKIVDEVKTPQDR</sequence>
<evidence type="ECO:0000313" key="1">
    <source>
        <dbReference type="EMBL" id="MBP2201691.1"/>
    </source>
</evidence>
<evidence type="ECO:0000313" key="2">
    <source>
        <dbReference type="Proteomes" id="UP000740329"/>
    </source>
</evidence>
<dbReference type="SUPFAM" id="SSF160363">
    <property type="entry name" value="MTH889-like"/>
    <property type="match status" value="1"/>
</dbReference>
<dbReference type="Pfam" id="PF02680">
    <property type="entry name" value="DUF211"/>
    <property type="match status" value="1"/>
</dbReference>
<gene>
    <name evidence="1" type="ORF">J3E07_001116</name>
</gene>
<dbReference type="Proteomes" id="UP000740329">
    <property type="component" value="Unassembled WGS sequence"/>
</dbReference>
<accession>A0A8J7UUU3</accession>
<evidence type="ECO:0008006" key="3">
    <source>
        <dbReference type="Google" id="ProtNLM"/>
    </source>
</evidence>
<dbReference type="PANTHER" id="PTHR42240:SF1">
    <property type="entry name" value="DUF211 DOMAIN-CONTAINING PROTEIN"/>
    <property type="match status" value="1"/>
</dbReference>